<evidence type="ECO:0000256" key="1">
    <source>
        <dbReference type="ARBA" id="ARBA00022679"/>
    </source>
</evidence>
<keyword evidence="1" id="KW-0808">Transferase</keyword>
<dbReference type="RefSeq" id="WP_201656512.1">
    <property type="nucleotide sequence ID" value="NZ_CAJHCS010000025.1"/>
</dbReference>
<dbReference type="Gene3D" id="3.30.1540.10">
    <property type="entry name" value="formyl-coa transferase, domain 3"/>
    <property type="match status" value="1"/>
</dbReference>
<reference evidence="3 4" key="1">
    <citation type="submission" date="2024-01" db="EMBL/GenBank/DDBJ databases">
        <title>The diversity of rhizobia nodulating Mimosa spp. in eleven states of Brazil covering several biomes is determined by host plant, location, and edaphic factors.</title>
        <authorList>
            <person name="Rouws L."/>
            <person name="Barauna A."/>
            <person name="Beukes C."/>
            <person name="De Faria S.M."/>
            <person name="Gross E."/>
            <person name="Dos Reis Junior F.B."/>
            <person name="Simon M."/>
            <person name="Maluk M."/>
            <person name="Odee D.W."/>
            <person name="Kenicer G."/>
            <person name="Young J.P.W."/>
            <person name="Reis V.M."/>
            <person name="Zilli J."/>
            <person name="James E.K."/>
        </authorList>
    </citation>
    <scope>NUCLEOTIDE SEQUENCE [LARGE SCALE GENOMIC DNA]</scope>
    <source>
        <strain evidence="3 4">JPY77</strain>
    </source>
</reference>
<evidence type="ECO:0000313" key="3">
    <source>
        <dbReference type="EMBL" id="MEM5289060.1"/>
    </source>
</evidence>
<dbReference type="InterPro" id="IPR050483">
    <property type="entry name" value="CoA-transferase_III_domain"/>
</dbReference>
<dbReference type="PANTHER" id="PTHR48207:SF4">
    <property type="entry name" value="BLL6097 PROTEIN"/>
    <property type="match status" value="1"/>
</dbReference>
<dbReference type="InterPro" id="IPR003673">
    <property type="entry name" value="CoA-Trfase_fam_III"/>
</dbReference>
<dbReference type="SUPFAM" id="SSF89796">
    <property type="entry name" value="CoA-transferase family III (CaiB/BaiF)"/>
    <property type="match status" value="1"/>
</dbReference>
<dbReference type="InterPro" id="IPR001995">
    <property type="entry name" value="Peptidase_A2_cat"/>
</dbReference>
<keyword evidence="4" id="KW-1185">Reference proteome</keyword>
<dbReference type="Pfam" id="PF02515">
    <property type="entry name" value="CoA_transf_3"/>
    <property type="match status" value="1"/>
</dbReference>
<dbReference type="EMBL" id="JAZHGC010000023">
    <property type="protein sequence ID" value="MEM5289060.1"/>
    <property type="molecule type" value="Genomic_DNA"/>
</dbReference>
<dbReference type="Proteomes" id="UP001494588">
    <property type="component" value="Unassembled WGS sequence"/>
</dbReference>
<organism evidence="3 4">
    <name type="scientific">Paraburkholderia sabiae</name>
    <dbReference type="NCBI Taxonomy" id="273251"/>
    <lineage>
        <taxon>Bacteria</taxon>
        <taxon>Pseudomonadati</taxon>
        <taxon>Pseudomonadota</taxon>
        <taxon>Betaproteobacteria</taxon>
        <taxon>Burkholderiales</taxon>
        <taxon>Burkholderiaceae</taxon>
        <taxon>Paraburkholderia</taxon>
    </lineage>
</organism>
<accession>A0ABU9QIY5</accession>
<evidence type="ECO:0000259" key="2">
    <source>
        <dbReference type="PROSITE" id="PS50175"/>
    </source>
</evidence>
<dbReference type="InterPro" id="IPR044855">
    <property type="entry name" value="CoA-Trfase_III_dom3_sf"/>
</dbReference>
<proteinExistence type="predicted"/>
<comment type="caution">
    <text evidence="3">The sequence shown here is derived from an EMBL/GenBank/DDBJ whole genome shotgun (WGS) entry which is preliminary data.</text>
</comment>
<dbReference type="Gene3D" id="3.40.50.10540">
    <property type="entry name" value="Crotonobetainyl-coa:carnitine coa-transferase, domain 1"/>
    <property type="match status" value="1"/>
</dbReference>
<gene>
    <name evidence="3" type="ORF">V4C55_25330</name>
</gene>
<sequence>MNTPNESASGAAESGGRLPLQGIKVVSLCHYLQGPAAVQYLADMGAEVTKIEPRHGAFERHWSGANVFIDGVSGFYLAANRNCRSVALDLKTARGREIVLKLVAQADVVVDNFRTGVMERLGLGEAELRAANPGLIIASATGFGASGPLRDSPGQDLLVQARTGLIAATGHYSTHPSPVGCAPVDQHGASLLAMGILGAYIHKLRTGEGTRVESSLFNAGIDLQQEALANYYSGGFQKSKLDRAHQLGTWFHAAPYGVYRLADGKLIAISNVDPVKFAKALESEDLMAIASIDRHVERDRYAATTARVLSRLKYSEVSARFDEYSIWYAPVNTYDELFEDPQARHNEVFESTVVKENVATLVRHPISYNGTKPGMRFVALSCGEHTEQVLHELGYSNEDISALSQQEVVALGAPQIIQSNELHA</sequence>
<protein>
    <submittedName>
        <fullName evidence="3">CaiB/BaiF CoA-transferase family protein</fullName>
    </submittedName>
</protein>
<evidence type="ECO:0000313" key="4">
    <source>
        <dbReference type="Proteomes" id="UP001494588"/>
    </source>
</evidence>
<dbReference type="PROSITE" id="PS50175">
    <property type="entry name" value="ASP_PROT_RETROV"/>
    <property type="match status" value="1"/>
</dbReference>
<feature type="domain" description="Peptidase A2" evidence="2">
    <location>
        <begin position="38"/>
        <end position="74"/>
    </location>
</feature>
<name>A0ABU9QIY5_9BURK</name>
<dbReference type="InterPro" id="IPR023606">
    <property type="entry name" value="CoA-Trfase_III_dom_1_sf"/>
</dbReference>
<dbReference type="PANTHER" id="PTHR48207">
    <property type="entry name" value="SUCCINATE--HYDROXYMETHYLGLUTARATE COA-TRANSFERASE"/>
    <property type="match status" value="1"/>
</dbReference>